<reference evidence="3 4" key="1">
    <citation type="journal article" date="2012" name="J. Bacteriol.">
        <title>Complete genome sequence of a thermophilic methanogen, Methanocella conradii HZ254, isolated from Chinese rice field soil.</title>
        <authorList>
            <person name="Lu Z."/>
            <person name="Lu Y."/>
        </authorList>
    </citation>
    <scope>NUCLEOTIDE SEQUENCE [LARGE SCALE GENOMIC DNA]</scope>
    <source>
        <strain evidence="4">DSM 24694 / JCM 17849 / CGMCC 1.5162 / HZ254</strain>
    </source>
</reference>
<dbReference type="Pfam" id="PF11824">
    <property type="entry name" value="DUF3344"/>
    <property type="match status" value="1"/>
</dbReference>
<feature type="transmembrane region" description="Helical" evidence="1">
    <location>
        <begin position="33"/>
        <end position="52"/>
    </location>
</feature>
<dbReference type="EMBL" id="CP003243">
    <property type="protein sequence ID" value="AFD00399.1"/>
    <property type="molecule type" value="Genomic_DNA"/>
</dbReference>
<dbReference type="Proteomes" id="UP000005233">
    <property type="component" value="Chromosome"/>
</dbReference>
<dbReference type="OrthoDB" id="148374at2157"/>
<dbReference type="KEGG" id="mez:Mtc_1650"/>
<evidence type="ECO:0000259" key="2">
    <source>
        <dbReference type="Pfam" id="PF11824"/>
    </source>
</evidence>
<name>H8I7Z9_METCZ</name>
<keyword evidence="1" id="KW-0472">Membrane</keyword>
<evidence type="ECO:0000256" key="1">
    <source>
        <dbReference type="SAM" id="Phobius"/>
    </source>
</evidence>
<protein>
    <recommendedName>
        <fullName evidence="2">DUF3344 domain-containing protein</fullName>
    </recommendedName>
</protein>
<evidence type="ECO:0000313" key="4">
    <source>
        <dbReference type="Proteomes" id="UP000005233"/>
    </source>
</evidence>
<keyword evidence="1" id="KW-0812">Transmembrane</keyword>
<accession>H8I7Z9</accession>
<dbReference type="HOGENOM" id="CLU_876075_0_0_2"/>
<dbReference type="RefSeq" id="WP_014406230.1">
    <property type="nucleotide sequence ID" value="NC_017034.1"/>
</dbReference>
<dbReference type="GeneID" id="11971789"/>
<dbReference type="InterPro" id="IPR021779">
    <property type="entry name" value="DUF3344"/>
</dbReference>
<dbReference type="eggNOG" id="arCOG03557">
    <property type="taxonomic scope" value="Archaea"/>
</dbReference>
<dbReference type="STRING" id="1041930.Mtc_1650"/>
<keyword evidence="4" id="KW-1185">Reference proteome</keyword>
<gene>
    <name evidence="3" type="ordered locus">Mtc_1650</name>
</gene>
<feature type="domain" description="DUF3344" evidence="2">
    <location>
        <begin position="55"/>
        <end position="369"/>
    </location>
</feature>
<organism evidence="3 4">
    <name type="scientific">Methanocella conradii (strain DSM 24694 / JCM 17849 / CGMCC 1.5162 / HZ254)</name>
    <dbReference type="NCBI Taxonomy" id="1041930"/>
    <lineage>
        <taxon>Archaea</taxon>
        <taxon>Methanobacteriati</taxon>
        <taxon>Methanobacteriota</taxon>
        <taxon>Stenosarchaea group</taxon>
        <taxon>Methanomicrobia</taxon>
        <taxon>Methanocellales</taxon>
        <taxon>Methanocellaceae</taxon>
        <taxon>Methanocella</taxon>
    </lineage>
</organism>
<keyword evidence="1" id="KW-1133">Transmembrane helix</keyword>
<evidence type="ECO:0000313" key="3">
    <source>
        <dbReference type="EMBL" id="AFD00399.1"/>
    </source>
</evidence>
<proteinExistence type="predicted"/>
<dbReference type="AlphaFoldDB" id="H8I7Z9"/>
<sequence>MKPTIKDRVSDAYRRLSNPRIACEKLAIVSKTVFVAIMVMMATSFIPVLGLADPYIGGQSLTTDNGTYGVITGDVWFDATPPEWPTSASNPNYVDKVMGLPDNISSVEWARLYVVVYSGNMTARYHGNATIKADWTNDGSYDQTWDEDFNVSYSYPGTGGSGTVIVNDHCNRVTSDYIMWYDVKNNITNDSTIKVNVTTQRVDDGTYNPPSANKFDGRIKDIVLIVAYNTTGGNTTYYWVNQGHDVCSKTYEDMTGNPPFMGNTTFSTSIIPDDHDIRSVELTSIYLASANGYYNLTVGGNYDPDTSIKLEKGYDIQGRYAGVKTWDITSNVSNLNIKTNDITFHYQRDYSINTGYNTTFKIPLAILEVHDP</sequence>